<dbReference type="EMBL" id="NESQ01000439">
    <property type="protein sequence ID" value="PUU72947.1"/>
    <property type="molecule type" value="Genomic_DNA"/>
</dbReference>
<dbReference type="Pfam" id="PF08450">
    <property type="entry name" value="SGL"/>
    <property type="match status" value="1"/>
</dbReference>
<dbReference type="SUPFAM" id="SSF63829">
    <property type="entry name" value="Calcium-dependent phosphotriesterase"/>
    <property type="match status" value="1"/>
</dbReference>
<protein>
    <recommendedName>
        <fullName evidence="1">SMP-30/Gluconolactonase/LRE-like region domain-containing protein</fullName>
    </recommendedName>
</protein>
<dbReference type="AlphaFoldDB" id="A0A2T6ZBS7"/>
<dbReference type="InterPro" id="IPR013658">
    <property type="entry name" value="SGL"/>
</dbReference>
<organism evidence="2 3">
    <name type="scientific">Tuber borchii</name>
    <name type="common">White truffle</name>
    <dbReference type="NCBI Taxonomy" id="42251"/>
    <lineage>
        <taxon>Eukaryota</taxon>
        <taxon>Fungi</taxon>
        <taxon>Dikarya</taxon>
        <taxon>Ascomycota</taxon>
        <taxon>Pezizomycotina</taxon>
        <taxon>Pezizomycetes</taxon>
        <taxon>Pezizales</taxon>
        <taxon>Tuberaceae</taxon>
        <taxon>Tuber</taxon>
    </lineage>
</organism>
<dbReference type="Proteomes" id="UP000244722">
    <property type="component" value="Unassembled WGS sequence"/>
</dbReference>
<dbReference type="OrthoDB" id="423498at2759"/>
<comment type="caution">
    <text evidence="2">The sequence shown here is derived from an EMBL/GenBank/DDBJ whole genome shotgun (WGS) entry which is preliminary data.</text>
</comment>
<accession>A0A2T6ZBS7</accession>
<gene>
    <name evidence="2" type="ORF">B9Z19DRAFT_1096221</name>
</gene>
<name>A0A2T6ZBS7_TUBBO</name>
<dbReference type="InterPro" id="IPR011042">
    <property type="entry name" value="6-blade_b-propeller_TolB-like"/>
</dbReference>
<evidence type="ECO:0000313" key="2">
    <source>
        <dbReference type="EMBL" id="PUU72947.1"/>
    </source>
</evidence>
<sequence>MTRRKAPSRTSAYSSPWRGVVPDGCTIDTEGFPWVALYEGSRAIRFSPEVKLVPRSI</sequence>
<keyword evidence="3" id="KW-1185">Reference proteome</keyword>
<dbReference type="Gene3D" id="2.120.10.30">
    <property type="entry name" value="TolB, C-terminal domain"/>
    <property type="match status" value="1"/>
</dbReference>
<proteinExistence type="predicted"/>
<evidence type="ECO:0000259" key="1">
    <source>
        <dbReference type="Pfam" id="PF08450"/>
    </source>
</evidence>
<feature type="domain" description="SMP-30/Gluconolactonase/LRE-like region" evidence="1">
    <location>
        <begin position="20"/>
        <end position="53"/>
    </location>
</feature>
<reference evidence="2 3" key="1">
    <citation type="submission" date="2017-04" db="EMBL/GenBank/DDBJ databases">
        <title>Draft genome sequence of Tuber borchii Vittad., a whitish edible truffle.</title>
        <authorList>
            <consortium name="DOE Joint Genome Institute"/>
            <person name="Murat C."/>
            <person name="Kuo A."/>
            <person name="Barry K.W."/>
            <person name="Clum A."/>
            <person name="Dockter R.B."/>
            <person name="Fauchery L."/>
            <person name="Iotti M."/>
            <person name="Kohler A."/>
            <person name="Labutti K."/>
            <person name="Lindquist E.A."/>
            <person name="Lipzen A."/>
            <person name="Ohm R.A."/>
            <person name="Wang M."/>
            <person name="Grigoriev I.V."/>
            <person name="Zambonelli A."/>
            <person name="Martin F.M."/>
        </authorList>
    </citation>
    <scope>NUCLEOTIDE SEQUENCE [LARGE SCALE GENOMIC DNA]</scope>
    <source>
        <strain evidence="2 3">Tbo3840</strain>
    </source>
</reference>
<evidence type="ECO:0000313" key="3">
    <source>
        <dbReference type="Proteomes" id="UP000244722"/>
    </source>
</evidence>